<organism evidence="1 2">
    <name type="scientific">Paramicrobacterium humi</name>
    <dbReference type="NCBI Taxonomy" id="640635"/>
    <lineage>
        <taxon>Bacteria</taxon>
        <taxon>Bacillati</taxon>
        <taxon>Actinomycetota</taxon>
        <taxon>Actinomycetes</taxon>
        <taxon>Micrococcales</taxon>
        <taxon>Microbacteriaceae</taxon>
        <taxon>Paramicrobacterium</taxon>
    </lineage>
</organism>
<proteinExistence type="predicted"/>
<dbReference type="OrthoDB" id="3746081at2"/>
<dbReference type="RefSeq" id="WP_143033952.1">
    <property type="nucleotide sequence ID" value="NZ_FNRY01000001.1"/>
</dbReference>
<evidence type="ECO:0000313" key="1">
    <source>
        <dbReference type="EMBL" id="SEB50890.1"/>
    </source>
</evidence>
<keyword evidence="2" id="KW-1185">Reference proteome</keyword>
<dbReference type="AlphaFoldDB" id="A0A1H4JX73"/>
<accession>A0A1H4JX73</accession>
<protein>
    <submittedName>
        <fullName evidence="1">Uncharacterized protein</fullName>
    </submittedName>
</protein>
<reference evidence="1 2" key="1">
    <citation type="submission" date="2016-10" db="EMBL/GenBank/DDBJ databases">
        <authorList>
            <person name="de Groot N.N."/>
        </authorList>
    </citation>
    <scope>NUCLEOTIDE SEQUENCE [LARGE SCALE GENOMIC DNA]</scope>
    <source>
        <strain evidence="1 2">DSM 21799</strain>
    </source>
</reference>
<dbReference type="EMBL" id="FNRY01000001">
    <property type="protein sequence ID" value="SEB50890.1"/>
    <property type="molecule type" value="Genomic_DNA"/>
</dbReference>
<dbReference type="STRING" id="640635.SAMN04489806_0909"/>
<name>A0A1H4JX73_9MICO</name>
<sequence length="150" mass="17518">MDSNSPTIDEVLVPFFDDLTEHKTGRRLRRVFQVEARLREYLEAEGHRCLSSVSFELLTLEKTFEPRRAFTRCMRTEDLLYALRPFIEAPWLPEERVQASVQVSVVEKLALSMRAHDQLDLTQVAEEFARLEIALIQIKQSQRVEAASRR</sequence>
<evidence type="ECO:0000313" key="2">
    <source>
        <dbReference type="Proteomes" id="UP000199183"/>
    </source>
</evidence>
<gene>
    <name evidence="1" type="ORF">SAMN04489806_0909</name>
</gene>
<dbReference type="Proteomes" id="UP000199183">
    <property type="component" value="Unassembled WGS sequence"/>
</dbReference>